<dbReference type="InterPro" id="IPR036388">
    <property type="entry name" value="WH-like_DNA-bd_sf"/>
</dbReference>
<dbReference type="RefSeq" id="WP_101462338.1">
    <property type="nucleotide sequence ID" value="NZ_CP025410.1"/>
</dbReference>
<geneLocation type="plasmid" evidence="7">
    <name>pbm152</name>
</geneLocation>
<keyword evidence="1" id="KW-0805">Transcription regulation</keyword>
<gene>
    <name evidence="5" type="ORF">CUV01_19080</name>
    <name evidence="6" type="ORF">CUV01_19415</name>
</gene>
<dbReference type="OrthoDB" id="9790747at2"/>
<evidence type="ECO:0000256" key="1">
    <source>
        <dbReference type="ARBA" id="ARBA00023015"/>
    </source>
</evidence>
<keyword evidence="7" id="KW-1185">Reference proteome</keyword>
<dbReference type="GO" id="GO:0003677">
    <property type="term" value="F:DNA binding"/>
    <property type="evidence" value="ECO:0007669"/>
    <property type="project" value="UniProtKB-KW"/>
</dbReference>
<dbReference type="PANTHER" id="PTHR33154:SF33">
    <property type="entry name" value="TRANSCRIPTIONAL REPRESSOR SDPR"/>
    <property type="match status" value="1"/>
</dbReference>
<protein>
    <submittedName>
        <fullName evidence="5">Transcriptional regulator</fullName>
    </submittedName>
</protein>
<dbReference type="Gene3D" id="1.10.10.10">
    <property type="entry name" value="Winged helix-like DNA-binding domain superfamily/Winged helix DNA-binding domain"/>
    <property type="match status" value="1"/>
</dbReference>
<accession>A0A2K9EKW8</accession>
<evidence type="ECO:0000259" key="4">
    <source>
        <dbReference type="PROSITE" id="PS50987"/>
    </source>
</evidence>
<evidence type="ECO:0000313" key="5">
    <source>
        <dbReference type="EMBL" id="AUH35688.1"/>
    </source>
</evidence>
<dbReference type="CDD" id="cd00090">
    <property type="entry name" value="HTH_ARSR"/>
    <property type="match status" value="1"/>
</dbReference>
<dbReference type="GO" id="GO:0003700">
    <property type="term" value="F:DNA-binding transcription factor activity"/>
    <property type="evidence" value="ECO:0007669"/>
    <property type="project" value="InterPro"/>
</dbReference>
<dbReference type="InterPro" id="IPR051081">
    <property type="entry name" value="HTH_MetalResp_TranReg"/>
</dbReference>
<dbReference type="Pfam" id="PF01022">
    <property type="entry name" value="HTH_5"/>
    <property type="match status" value="1"/>
</dbReference>
<dbReference type="SMART" id="SM00418">
    <property type="entry name" value="HTH_ARSR"/>
    <property type="match status" value="1"/>
</dbReference>
<reference evidence="5 7" key="1">
    <citation type="submission" date="2017-12" db="EMBL/GenBank/DDBJ databases">
        <authorList>
            <person name="Hurst M.R.H."/>
        </authorList>
    </citation>
    <scope>NUCLEOTIDE SEQUENCE [LARGE SCALE GENOMIC DNA]</scope>
    <source>
        <strain evidence="5 7">BM15</strain>
        <plasmid evidence="5">pBM152</plasmid>
        <plasmid evidence="7">Plasmid pbm152</plasmid>
    </source>
</reference>
<dbReference type="PRINTS" id="PR00778">
    <property type="entry name" value="HTHARSR"/>
</dbReference>
<proteinExistence type="predicted"/>
<sequence>MSNFDDIFRALSVSVRRDMLAAMIDEDRTVSDLTARTDISQSAVSQHLAVLKDAGLVRDRKVGRNRYYAVEVGQLLLLDDWLDPFRNQWAGAFDALESHLNKQKN</sequence>
<dbReference type="InterPro" id="IPR011991">
    <property type="entry name" value="ArsR-like_HTH"/>
</dbReference>
<dbReference type="EMBL" id="CP025410">
    <property type="protein sequence ID" value="AUH35754.1"/>
    <property type="molecule type" value="Genomic_DNA"/>
</dbReference>
<feature type="domain" description="HTH arsR-type" evidence="4">
    <location>
        <begin position="1"/>
        <end position="90"/>
    </location>
</feature>
<evidence type="ECO:0000256" key="2">
    <source>
        <dbReference type="ARBA" id="ARBA00023125"/>
    </source>
</evidence>
<dbReference type="PANTHER" id="PTHR33154">
    <property type="entry name" value="TRANSCRIPTIONAL REGULATOR, ARSR FAMILY"/>
    <property type="match status" value="1"/>
</dbReference>
<dbReference type="AlphaFoldDB" id="A0A2K9EKW8"/>
<name>A0A2K9EKW8_9RHOB</name>
<keyword evidence="3" id="KW-0804">Transcription</keyword>
<dbReference type="InterPro" id="IPR036390">
    <property type="entry name" value="WH_DNA-bd_sf"/>
</dbReference>
<keyword evidence="5" id="KW-0614">Plasmid</keyword>
<keyword evidence="2" id="KW-0238">DNA-binding</keyword>
<evidence type="ECO:0000313" key="6">
    <source>
        <dbReference type="EMBL" id="AUH35754.1"/>
    </source>
</evidence>
<evidence type="ECO:0000313" key="7">
    <source>
        <dbReference type="Proteomes" id="UP000233742"/>
    </source>
</evidence>
<evidence type="ECO:0000256" key="3">
    <source>
        <dbReference type="ARBA" id="ARBA00023163"/>
    </source>
</evidence>
<dbReference type="KEGG" id="paro:CUV01_19415"/>
<dbReference type="InterPro" id="IPR001845">
    <property type="entry name" value="HTH_ArsR_DNA-bd_dom"/>
</dbReference>
<geneLocation type="plasmid" evidence="5">
    <name>pBM152</name>
</geneLocation>
<dbReference type="NCBIfam" id="NF033788">
    <property type="entry name" value="HTH_metalloreg"/>
    <property type="match status" value="1"/>
</dbReference>
<dbReference type="EMBL" id="CP025410">
    <property type="protein sequence ID" value="AUH35688.1"/>
    <property type="molecule type" value="Genomic_DNA"/>
</dbReference>
<dbReference type="SUPFAM" id="SSF46785">
    <property type="entry name" value="Winged helix' DNA-binding domain"/>
    <property type="match status" value="1"/>
</dbReference>
<dbReference type="Proteomes" id="UP000233742">
    <property type="component" value="Plasmid pBM152"/>
</dbReference>
<dbReference type="KEGG" id="paro:CUV01_19080"/>
<dbReference type="PROSITE" id="PS50987">
    <property type="entry name" value="HTH_ARSR_2"/>
    <property type="match status" value="1"/>
</dbReference>
<organism evidence="5 7">
    <name type="scientific">Paracoccus tegillarcae</name>
    <dbReference type="NCBI Taxonomy" id="1529068"/>
    <lineage>
        <taxon>Bacteria</taxon>
        <taxon>Pseudomonadati</taxon>
        <taxon>Pseudomonadota</taxon>
        <taxon>Alphaproteobacteria</taxon>
        <taxon>Rhodobacterales</taxon>
        <taxon>Paracoccaceae</taxon>
        <taxon>Paracoccus</taxon>
    </lineage>
</organism>